<evidence type="ECO:0000313" key="1">
    <source>
        <dbReference type="EMBL" id="GIX77157.1"/>
    </source>
</evidence>
<proteinExistence type="predicted"/>
<name>A0AAV4N0U4_CAEEX</name>
<reference evidence="1 2" key="1">
    <citation type="submission" date="2021-06" db="EMBL/GenBank/DDBJ databases">
        <title>Caerostris extrusa draft genome.</title>
        <authorList>
            <person name="Kono N."/>
            <person name="Arakawa K."/>
        </authorList>
    </citation>
    <scope>NUCLEOTIDE SEQUENCE [LARGE SCALE GENOMIC DNA]</scope>
</reference>
<evidence type="ECO:0000313" key="2">
    <source>
        <dbReference type="Proteomes" id="UP001054945"/>
    </source>
</evidence>
<keyword evidence="2" id="KW-1185">Reference proteome</keyword>
<dbReference type="Proteomes" id="UP001054945">
    <property type="component" value="Unassembled WGS sequence"/>
</dbReference>
<gene>
    <name evidence="1" type="ORF">CEXT_815351</name>
</gene>
<protein>
    <submittedName>
        <fullName evidence="1">Uncharacterized protein</fullName>
    </submittedName>
</protein>
<sequence>MSNIWRRRKGPIRERCRKFRQVRNVQHAFKISKSNDSFSLVRGFTTIGFKEENLLTRCLTLRQKLRCAFRFICRRALGETRWKGHTTRTKTFETENQCLNKKTDTQLQDTTPKRVAVRF</sequence>
<dbReference type="AlphaFoldDB" id="A0AAV4N0U4"/>
<organism evidence="1 2">
    <name type="scientific">Caerostris extrusa</name>
    <name type="common">Bark spider</name>
    <name type="synonym">Caerostris bankana</name>
    <dbReference type="NCBI Taxonomy" id="172846"/>
    <lineage>
        <taxon>Eukaryota</taxon>
        <taxon>Metazoa</taxon>
        <taxon>Ecdysozoa</taxon>
        <taxon>Arthropoda</taxon>
        <taxon>Chelicerata</taxon>
        <taxon>Arachnida</taxon>
        <taxon>Araneae</taxon>
        <taxon>Araneomorphae</taxon>
        <taxon>Entelegynae</taxon>
        <taxon>Araneoidea</taxon>
        <taxon>Araneidae</taxon>
        <taxon>Caerostris</taxon>
    </lineage>
</organism>
<dbReference type="EMBL" id="BPLR01020303">
    <property type="protein sequence ID" value="GIX77157.1"/>
    <property type="molecule type" value="Genomic_DNA"/>
</dbReference>
<comment type="caution">
    <text evidence="1">The sequence shown here is derived from an EMBL/GenBank/DDBJ whole genome shotgun (WGS) entry which is preliminary data.</text>
</comment>
<accession>A0AAV4N0U4</accession>